<dbReference type="Pfam" id="PF06417">
    <property type="entry name" value="EMC4"/>
    <property type="match status" value="1"/>
</dbReference>
<accession>A0A9P5WZR1</accession>
<evidence type="ECO:0000256" key="5">
    <source>
        <dbReference type="ARBA" id="ARBA00022824"/>
    </source>
</evidence>
<keyword evidence="6 10" id="KW-1133">Transmembrane helix</keyword>
<evidence type="ECO:0000256" key="9">
    <source>
        <dbReference type="SAM" id="MobiDB-lite"/>
    </source>
</evidence>
<feature type="region of interest" description="Disordered" evidence="9">
    <location>
        <begin position="1"/>
        <end position="45"/>
    </location>
</feature>
<evidence type="ECO:0000256" key="2">
    <source>
        <dbReference type="ARBA" id="ARBA00007715"/>
    </source>
</evidence>
<evidence type="ECO:0000256" key="1">
    <source>
        <dbReference type="ARBA" id="ARBA00004477"/>
    </source>
</evidence>
<keyword evidence="7 8" id="KW-0472">Membrane</keyword>
<feature type="transmembrane region" description="Helical" evidence="10">
    <location>
        <begin position="70"/>
        <end position="92"/>
    </location>
</feature>
<comment type="similarity">
    <text evidence="2 8">Belongs to the EMC4 family.</text>
</comment>
<gene>
    <name evidence="11" type="ORF">P691DRAFT_813155</name>
</gene>
<organism evidence="11 12">
    <name type="scientific">Macrolepiota fuliginosa MF-IS2</name>
    <dbReference type="NCBI Taxonomy" id="1400762"/>
    <lineage>
        <taxon>Eukaryota</taxon>
        <taxon>Fungi</taxon>
        <taxon>Dikarya</taxon>
        <taxon>Basidiomycota</taxon>
        <taxon>Agaricomycotina</taxon>
        <taxon>Agaricomycetes</taxon>
        <taxon>Agaricomycetidae</taxon>
        <taxon>Agaricales</taxon>
        <taxon>Agaricineae</taxon>
        <taxon>Agaricaceae</taxon>
        <taxon>Macrolepiota</taxon>
    </lineage>
</organism>
<name>A0A9P5WZR1_9AGAR</name>
<feature type="compositionally biased region" description="Low complexity" evidence="9">
    <location>
        <begin position="33"/>
        <end position="45"/>
    </location>
</feature>
<evidence type="ECO:0000256" key="3">
    <source>
        <dbReference type="ARBA" id="ARBA00020820"/>
    </source>
</evidence>
<feature type="compositionally biased region" description="Polar residues" evidence="9">
    <location>
        <begin position="1"/>
        <end position="14"/>
    </location>
</feature>
<evidence type="ECO:0000256" key="10">
    <source>
        <dbReference type="SAM" id="Phobius"/>
    </source>
</evidence>
<dbReference type="PIRSF" id="PIRSF017207">
    <property type="entry name" value="UCP017207_TM-p85"/>
    <property type="match status" value="1"/>
</dbReference>
<evidence type="ECO:0000256" key="8">
    <source>
        <dbReference type="PIRNR" id="PIRNR017207"/>
    </source>
</evidence>
<evidence type="ECO:0000313" key="12">
    <source>
        <dbReference type="Proteomes" id="UP000807342"/>
    </source>
</evidence>
<proteinExistence type="inferred from homology"/>
<dbReference type="GO" id="GO:0005789">
    <property type="term" value="C:endoplasmic reticulum membrane"/>
    <property type="evidence" value="ECO:0007669"/>
    <property type="project" value="UniProtKB-SubCell"/>
</dbReference>
<keyword evidence="4 10" id="KW-0812">Transmembrane</keyword>
<comment type="subcellular location">
    <subcellularLocation>
        <location evidence="1">Endoplasmic reticulum membrane</location>
        <topology evidence="1">Multi-pass membrane protein</topology>
    </subcellularLocation>
</comment>
<feature type="transmembrane region" description="Helical" evidence="10">
    <location>
        <begin position="122"/>
        <end position="141"/>
    </location>
</feature>
<dbReference type="OrthoDB" id="369569at2759"/>
<sequence>MSTTVLDYSSLENSSKWKHLPPPPGFSKQWSASSKTKTEGTSTKSLDSLKASRAWDVAIQPAKQIPMNLIMLYMSGSQVQIFSMGVIVMLLWGPFVNFFKANATFAQYAPEGKDPKAFTTLFLQKAVFLLFHLVGLAIGLWKCQQMGLLPTGTGDWLAFETRGLAPEISLFS</sequence>
<evidence type="ECO:0000256" key="4">
    <source>
        <dbReference type="ARBA" id="ARBA00022692"/>
    </source>
</evidence>
<dbReference type="EMBL" id="MU151952">
    <property type="protein sequence ID" value="KAF9441330.1"/>
    <property type="molecule type" value="Genomic_DNA"/>
</dbReference>
<evidence type="ECO:0000256" key="6">
    <source>
        <dbReference type="ARBA" id="ARBA00022989"/>
    </source>
</evidence>
<keyword evidence="12" id="KW-1185">Reference proteome</keyword>
<reference evidence="11" key="1">
    <citation type="submission" date="2020-11" db="EMBL/GenBank/DDBJ databases">
        <authorList>
            <consortium name="DOE Joint Genome Institute"/>
            <person name="Ahrendt S."/>
            <person name="Riley R."/>
            <person name="Andreopoulos W."/>
            <person name="Labutti K."/>
            <person name="Pangilinan J."/>
            <person name="Ruiz-Duenas F.J."/>
            <person name="Barrasa J.M."/>
            <person name="Sanchez-Garcia M."/>
            <person name="Camarero S."/>
            <person name="Miyauchi S."/>
            <person name="Serrano A."/>
            <person name="Linde D."/>
            <person name="Babiker R."/>
            <person name="Drula E."/>
            <person name="Ayuso-Fernandez I."/>
            <person name="Pacheco R."/>
            <person name="Padilla G."/>
            <person name="Ferreira P."/>
            <person name="Barriuso J."/>
            <person name="Kellner H."/>
            <person name="Castanera R."/>
            <person name="Alfaro M."/>
            <person name="Ramirez L."/>
            <person name="Pisabarro A.G."/>
            <person name="Kuo A."/>
            <person name="Tritt A."/>
            <person name="Lipzen A."/>
            <person name="He G."/>
            <person name="Yan M."/>
            <person name="Ng V."/>
            <person name="Cullen D."/>
            <person name="Martin F."/>
            <person name="Rosso M.-N."/>
            <person name="Henrissat B."/>
            <person name="Hibbett D."/>
            <person name="Martinez A.T."/>
            <person name="Grigoriev I.V."/>
        </authorList>
    </citation>
    <scope>NUCLEOTIDE SEQUENCE</scope>
    <source>
        <strain evidence="11">MF-IS2</strain>
    </source>
</reference>
<protein>
    <recommendedName>
        <fullName evidence="3 8">ER membrane protein complex subunit 4</fullName>
    </recommendedName>
</protein>
<keyword evidence="5" id="KW-0256">Endoplasmic reticulum</keyword>
<dbReference type="Proteomes" id="UP000807342">
    <property type="component" value="Unassembled WGS sequence"/>
</dbReference>
<evidence type="ECO:0000256" key="7">
    <source>
        <dbReference type="ARBA" id="ARBA00023136"/>
    </source>
</evidence>
<evidence type="ECO:0000313" key="11">
    <source>
        <dbReference type="EMBL" id="KAF9441330.1"/>
    </source>
</evidence>
<dbReference type="InterPro" id="IPR009445">
    <property type="entry name" value="TMEM85/Emc4"/>
</dbReference>
<comment type="caution">
    <text evidence="11">The sequence shown here is derived from an EMBL/GenBank/DDBJ whole genome shotgun (WGS) entry which is preliminary data.</text>
</comment>
<dbReference type="AlphaFoldDB" id="A0A9P5WZR1"/>
<dbReference type="PANTHER" id="PTHR19315">
    <property type="entry name" value="ER MEMBRANE PROTEIN COMPLEX SUBUNIT 4"/>
    <property type="match status" value="1"/>
</dbReference>